<proteinExistence type="predicted"/>
<dbReference type="EMBL" id="JBHPBY010000131">
    <property type="protein sequence ID" value="MFC1850875.1"/>
    <property type="molecule type" value="Genomic_DNA"/>
</dbReference>
<protein>
    <submittedName>
        <fullName evidence="1">Uncharacterized protein</fullName>
    </submittedName>
</protein>
<reference evidence="1 2" key="1">
    <citation type="submission" date="2024-09" db="EMBL/GenBank/DDBJ databases">
        <title>Laminarin stimulates single cell rates of sulfate reduction while oxygen inhibits transcriptomic activity in coastal marine sediment.</title>
        <authorList>
            <person name="Lindsay M."/>
            <person name="Orcutt B."/>
            <person name="Emerson D."/>
            <person name="Stepanauskas R."/>
            <person name="D'Angelo T."/>
        </authorList>
    </citation>
    <scope>NUCLEOTIDE SEQUENCE [LARGE SCALE GENOMIC DNA]</scope>
    <source>
        <strain evidence="1">SAG AM-311-K15</strain>
    </source>
</reference>
<accession>A0ABV6YXG8</accession>
<keyword evidence="2" id="KW-1185">Reference proteome</keyword>
<evidence type="ECO:0000313" key="2">
    <source>
        <dbReference type="Proteomes" id="UP001594351"/>
    </source>
</evidence>
<evidence type="ECO:0000313" key="1">
    <source>
        <dbReference type="EMBL" id="MFC1850875.1"/>
    </source>
</evidence>
<comment type="caution">
    <text evidence="1">The sequence shown here is derived from an EMBL/GenBank/DDBJ whole genome shotgun (WGS) entry which is preliminary data.</text>
</comment>
<dbReference type="Proteomes" id="UP001594351">
    <property type="component" value="Unassembled WGS sequence"/>
</dbReference>
<name>A0ABV6YXG8_UNCC1</name>
<organism evidence="1 2">
    <name type="scientific">candidate division CSSED10-310 bacterium</name>
    <dbReference type="NCBI Taxonomy" id="2855610"/>
    <lineage>
        <taxon>Bacteria</taxon>
        <taxon>Bacteria division CSSED10-310</taxon>
    </lineage>
</organism>
<sequence length="60" mass="7240">MREATIAIELDSSVQKKKLFKKIKELHISKPLIFKYAIFSEEVPDFIKENKFEYWVKLHI</sequence>
<gene>
    <name evidence="1" type="ORF">ACFL27_11835</name>
</gene>